<dbReference type="Gene3D" id="3.30.2350.10">
    <property type="entry name" value="Pseudouridine synthase"/>
    <property type="match status" value="1"/>
</dbReference>
<evidence type="ECO:0000259" key="3">
    <source>
        <dbReference type="Pfam" id="PF00849"/>
    </source>
</evidence>
<comment type="similarity">
    <text evidence="1">Belongs to the pseudouridine synthase RluA family.</text>
</comment>
<reference evidence="5" key="1">
    <citation type="submission" date="2017-09" db="EMBL/GenBank/DDBJ databases">
        <title>Depth-based differentiation of microbial function through sediment-hosted aquifers and enrichment of novel symbionts in the deep terrestrial subsurface.</title>
        <authorList>
            <person name="Probst A.J."/>
            <person name="Ladd B."/>
            <person name="Jarett J.K."/>
            <person name="Geller-Mcgrath D.E."/>
            <person name="Sieber C.M.K."/>
            <person name="Emerson J.B."/>
            <person name="Anantharaman K."/>
            <person name="Thomas B.C."/>
            <person name="Malmstrom R."/>
            <person name="Stieglmeier M."/>
            <person name="Klingl A."/>
            <person name="Woyke T."/>
            <person name="Ryan C.M."/>
            <person name="Banfield J.F."/>
        </authorList>
    </citation>
    <scope>NUCLEOTIDE SEQUENCE [LARGE SCALE GENOMIC DNA]</scope>
</reference>
<keyword evidence="2" id="KW-0413">Isomerase</keyword>
<dbReference type="PROSITE" id="PS01129">
    <property type="entry name" value="PSI_RLU"/>
    <property type="match status" value="1"/>
</dbReference>
<dbReference type="Pfam" id="PF00849">
    <property type="entry name" value="PseudoU_synth_2"/>
    <property type="match status" value="1"/>
</dbReference>
<dbReference type="InterPro" id="IPR020103">
    <property type="entry name" value="PsdUridine_synth_cat_dom_sf"/>
</dbReference>
<dbReference type="GO" id="GO:0009982">
    <property type="term" value="F:pseudouridine synthase activity"/>
    <property type="evidence" value="ECO:0007669"/>
    <property type="project" value="InterPro"/>
</dbReference>
<accession>A0A2M7TFZ9</accession>
<dbReference type="InterPro" id="IPR006224">
    <property type="entry name" value="PsdUridine_synth_RluA-like_CS"/>
</dbReference>
<dbReference type="PANTHER" id="PTHR21600:SF44">
    <property type="entry name" value="RIBOSOMAL LARGE SUBUNIT PSEUDOURIDINE SYNTHASE D"/>
    <property type="match status" value="1"/>
</dbReference>
<evidence type="ECO:0000313" key="5">
    <source>
        <dbReference type="Proteomes" id="UP000228920"/>
    </source>
</evidence>
<organism evidence="4 5">
    <name type="scientific">candidate division WWE3 bacterium CG_4_10_14_0_2_um_filter_41_14</name>
    <dbReference type="NCBI Taxonomy" id="1975072"/>
    <lineage>
        <taxon>Bacteria</taxon>
        <taxon>Katanobacteria</taxon>
    </lineage>
</organism>
<dbReference type="InterPro" id="IPR006145">
    <property type="entry name" value="PsdUridine_synth_RsuA/RluA"/>
</dbReference>
<dbReference type="Proteomes" id="UP000228920">
    <property type="component" value="Unassembled WGS sequence"/>
</dbReference>
<comment type="caution">
    <text evidence="4">The sequence shown here is derived from an EMBL/GenBank/DDBJ whole genome shotgun (WGS) entry which is preliminary data.</text>
</comment>
<proteinExistence type="inferred from homology"/>
<dbReference type="GO" id="GO:0003723">
    <property type="term" value="F:RNA binding"/>
    <property type="evidence" value="ECO:0007669"/>
    <property type="project" value="InterPro"/>
</dbReference>
<evidence type="ECO:0000313" key="4">
    <source>
        <dbReference type="EMBL" id="PIZ44941.1"/>
    </source>
</evidence>
<dbReference type="GO" id="GO:0000455">
    <property type="term" value="P:enzyme-directed rRNA pseudouridine synthesis"/>
    <property type="evidence" value="ECO:0007669"/>
    <property type="project" value="TreeGrafter"/>
</dbReference>
<dbReference type="GO" id="GO:0140098">
    <property type="term" value="F:catalytic activity, acting on RNA"/>
    <property type="evidence" value="ECO:0007669"/>
    <property type="project" value="UniProtKB-ARBA"/>
</dbReference>
<sequence>MTLYNDSIEPLYPTVLFETKDYAVLNKPINYVVTPGATYDEASTLVGWLVERYGKSIREACVQGHRPGIVHRLDKDTSGVMVIAKNLETFLHLTAQFATRTVQKEYKAVCWGNVEKTLEKHNGSRGSSFTIEAPIGRNPHRRTLCAVVKDGKYAKTMFTIDSVFQYAGQTFTSISAQPQTGRTHQIRVHLKSIGHSILGDNLYQKKSEKQLLDTNAEFASISTRMYLHAHSLSFIPPHETQEKTFKSPIPWDIMNSQGNLKLR</sequence>
<feature type="domain" description="Pseudouridine synthase RsuA/RluA-like" evidence="3">
    <location>
        <begin position="21"/>
        <end position="191"/>
    </location>
</feature>
<name>A0A2M7TFZ9_UNCKA</name>
<protein>
    <submittedName>
        <fullName evidence="4">RluA family pseudouridine synthase</fullName>
    </submittedName>
</protein>
<dbReference type="AlphaFoldDB" id="A0A2M7TFZ9"/>
<evidence type="ECO:0000256" key="1">
    <source>
        <dbReference type="ARBA" id="ARBA00010876"/>
    </source>
</evidence>
<gene>
    <name evidence="4" type="ORF">COY32_05860</name>
</gene>
<dbReference type="InterPro" id="IPR050188">
    <property type="entry name" value="RluA_PseudoU_synthase"/>
</dbReference>
<dbReference type="EMBL" id="PFNL01000157">
    <property type="protein sequence ID" value="PIZ44941.1"/>
    <property type="molecule type" value="Genomic_DNA"/>
</dbReference>
<dbReference type="CDD" id="cd02869">
    <property type="entry name" value="PseudoU_synth_RluA_like"/>
    <property type="match status" value="1"/>
</dbReference>
<evidence type="ECO:0000256" key="2">
    <source>
        <dbReference type="ARBA" id="ARBA00023235"/>
    </source>
</evidence>
<dbReference type="PANTHER" id="PTHR21600">
    <property type="entry name" value="MITOCHONDRIAL RNA PSEUDOURIDINE SYNTHASE"/>
    <property type="match status" value="1"/>
</dbReference>
<dbReference type="SUPFAM" id="SSF55120">
    <property type="entry name" value="Pseudouridine synthase"/>
    <property type="match status" value="1"/>
</dbReference>